<evidence type="ECO:0000313" key="2">
    <source>
        <dbReference type="EMBL" id="GFC98440.1"/>
    </source>
</evidence>
<dbReference type="AlphaFoldDB" id="A0A699SLH9"/>
<accession>A0A699SLH9</accession>
<feature type="compositionally biased region" description="Low complexity" evidence="1">
    <location>
        <begin position="64"/>
        <end position="73"/>
    </location>
</feature>
<dbReference type="EMBL" id="BKCJ011172155">
    <property type="protein sequence ID" value="GFC98440.1"/>
    <property type="molecule type" value="Genomic_DNA"/>
</dbReference>
<protein>
    <submittedName>
        <fullName evidence="2">Uncharacterized protein</fullName>
    </submittedName>
</protein>
<gene>
    <name evidence="2" type="ORF">Tci_870410</name>
</gene>
<feature type="non-terminal residue" evidence="2">
    <location>
        <position position="101"/>
    </location>
</feature>
<evidence type="ECO:0000256" key="1">
    <source>
        <dbReference type="SAM" id="MobiDB-lite"/>
    </source>
</evidence>
<comment type="caution">
    <text evidence="2">The sequence shown here is derived from an EMBL/GenBank/DDBJ whole genome shotgun (WGS) entry which is preliminary data.</text>
</comment>
<reference evidence="2" key="1">
    <citation type="journal article" date="2019" name="Sci. Rep.">
        <title>Draft genome of Tanacetum cinerariifolium, the natural source of mosquito coil.</title>
        <authorList>
            <person name="Yamashiro T."/>
            <person name="Shiraishi A."/>
            <person name="Satake H."/>
            <person name="Nakayama K."/>
        </authorList>
    </citation>
    <scope>NUCLEOTIDE SEQUENCE</scope>
</reference>
<feature type="region of interest" description="Disordered" evidence="1">
    <location>
        <begin position="55"/>
        <end position="84"/>
    </location>
</feature>
<feature type="region of interest" description="Disordered" evidence="1">
    <location>
        <begin position="1"/>
        <end position="39"/>
    </location>
</feature>
<sequence>MVNIPDDIDLVNYDEEDSVEDPEEEPKEEPVEEPEEDVDIELENDAELIFPYEVEGDKTLPPGDVSFDSVSSESESEDKEVDVAPEATVGTITQKPYAIRD</sequence>
<proteinExistence type="predicted"/>
<name>A0A699SLH9_TANCI</name>
<organism evidence="2">
    <name type="scientific">Tanacetum cinerariifolium</name>
    <name type="common">Dalmatian daisy</name>
    <name type="synonym">Chrysanthemum cinerariifolium</name>
    <dbReference type="NCBI Taxonomy" id="118510"/>
    <lineage>
        <taxon>Eukaryota</taxon>
        <taxon>Viridiplantae</taxon>
        <taxon>Streptophyta</taxon>
        <taxon>Embryophyta</taxon>
        <taxon>Tracheophyta</taxon>
        <taxon>Spermatophyta</taxon>
        <taxon>Magnoliopsida</taxon>
        <taxon>eudicotyledons</taxon>
        <taxon>Gunneridae</taxon>
        <taxon>Pentapetalae</taxon>
        <taxon>asterids</taxon>
        <taxon>campanulids</taxon>
        <taxon>Asterales</taxon>
        <taxon>Asteraceae</taxon>
        <taxon>Asteroideae</taxon>
        <taxon>Anthemideae</taxon>
        <taxon>Anthemidinae</taxon>
        <taxon>Tanacetum</taxon>
    </lineage>
</organism>